<organism evidence="7 8">
    <name type="scientific">Vibrio parahaemolyticus</name>
    <dbReference type="NCBI Taxonomy" id="670"/>
    <lineage>
        <taxon>Bacteria</taxon>
        <taxon>Pseudomonadati</taxon>
        <taxon>Pseudomonadota</taxon>
        <taxon>Gammaproteobacteria</taxon>
        <taxon>Vibrionales</taxon>
        <taxon>Vibrionaceae</taxon>
        <taxon>Vibrio</taxon>
    </lineage>
</organism>
<name>A0A7Y0SNP6_VIBPH</name>
<evidence type="ECO:0000256" key="5">
    <source>
        <dbReference type="ARBA" id="ARBA00023136"/>
    </source>
</evidence>
<feature type="non-terminal residue" evidence="7">
    <location>
        <position position="119"/>
    </location>
</feature>
<keyword evidence="3 6" id="KW-0812">Transmembrane</keyword>
<dbReference type="InterPro" id="IPR051327">
    <property type="entry name" value="MATE_MepA_subfamily"/>
</dbReference>
<feature type="transmembrane region" description="Helical" evidence="6">
    <location>
        <begin position="52"/>
        <end position="74"/>
    </location>
</feature>
<reference evidence="7 8" key="1">
    <citation type="submission" date="2020-04" db="EMBL/GenBank/DDBJ databases">
        <title>Whole-genome sequencing of Vibrio spp. from China reveals different genetic environments of blaCTX-M-14 among diverse lineages.</title>
        <authorList>
            <person name="Zheng Z."/>
            <person name="Ye L."/>
            <person name="Chen S."/>
        </authorList>
    </citation>
    <scope>NUCLEOTIDE SEQUENCE [LARGE SCALE GENOMIC DNA]</scope>
    <source>
        <strain evidence="7 8">Vb0551</strain>
    </source>
</reference>
<dbReference type="EMBL" id="JABCLB010002470">
    <property type="protein sequence ID" value="NMU86582.1"/>
    <property type="molecule type" value="Genomic_DNA"/>
</dbReference>
<keyword evidence="4 6" id="KW-1133">Transmembrane helix</keyword>
<evidence type="ECO:0000256" key="2">
    <source>
        <dbReference type="ARBA" id="ARBA00022475"/>
    </source>
</evidence>
<keyword evidence="5 6" id="KW-0472">Membrane</keyword>
<feature type="non-terminal residue" evidence="7">
    <location>
        <position position="1"/>
    </location>
</feature>
<gene>
    <name evidence="7" type="ORF">HKB16_27415</name>
</gene>
<protein>
    <submittedName>
        <fullName evidence="7">MATE family efflux transporter</fullName>
    </submittedName>
</protein>
<dbReference type="PANTHER" id="PTHR43823:SF3">
    <property type="entry name" value="MULTIDRUG EXPORT PROTEIN MEPA"/>
    <property type="match status" value="1"/>
</dbReference>
<proteinExistence type="predicted"/>
<evidence type="ECO:0000256" key="4">
    <source>
        <dbReference type="ARBA" id="ARBA00022989"/>
    </source>
</evidence>
<dbReference type="PANTHER" id="PTHR43823">
    <property type="entry name" value="SPORULATION PROTEIN YKVU"/>
    <property type="match status" value="1"/>
</dbReference>
<evidence type="ECO:0000256" key="1">
    <source>
        <dbReference type="ARBA" id="ARBA00004651"/>
    </source>
</evidence>
<sequence>ACVFTLGSIAVPFLLRNDDSPNLATMLMVIGAVINIVLDYVFIAWLEWELTGAAIATALAQLVVTVLGIGYFFTSKATLRLRICDFKVQVDVAPKIIMIGTSSFFMYAYGSVMVAMHNA</sequence>
<evidence type="ECO:0000256" key="3">
    <source>
        <dbReference type="ARBA" id="ARBA00022692"/>
    </source>
</evidence>
<evidence type="ECO:0000313" key="7">
    <source>
        <dbReference type="EMBL" id="NMU86582.1"/>
    </source>
</evidence>
<accession>A0A7Y0SNP6</accession>
<feature type="transmembrane region" description="Helical" evidence="6">
    <location>
        <begin position="23"/>
        <end position="46"/>
    </location>
</feature>
<evidence type="ECO:0000313" key="8">
    <source>
        <dbReference type="Proteomes" id="UP000518904"/>
    </source>
</evidence>
<feature type="transmembrane region" description="Helical" evidence="6">
    <location>
        <begin position="95"/>
        <end position="116"/>
    </location>
</feature>
<evidence type="ECO:0000256" key="6">
    <source>
        <dbReference type="SAM" id="Phobius"/>
    </source>
</evidence>
<comment type="caution">
    <text evidence="7">The sequence shown here is derived from an EMBL/GenBank/DDBJ whole genome shotgun (WGS) entry which is preliminary data.</text>
</comment>
<comment type="subcellular location">
    <subcellularLocation>
        <location evidence="1">Cell membrane</location>
        <topology evidence="1">Multi-pass membrane protein</topology>
    </subcellularLocation>
</comment>
<keyword evidence="2" id="KW-1003">Cell membrane</keyword>
<dbReference type="GO" id="GO:0005886">
    <property type="term" value="C:plasma membrane"/>
    <property type="evidence" value="ECO:0007669"/>
    <property type="project" value="UniProtKB-SubCell"/>
</dbReference>
<dbReference type="Proteomes" id="UP000518904">
    <property type="component" value="Unassembled WGS sequence"/>
</dbReference>
<dbReference type="AlphaFoldDB" id="A0A7Y0SNP6"/>